<dbReference type="Proteomes" id="UP001148838">
    <property type="component" value="Unassembled WGS sequence"/>
</dbReference>
<comment type="caution">
    <text evidence="2">The sequence shown here is derived from an EMBL/GenBank/DDBJ whole genome shotgun (WGS) entry which is preliminary data.</text>
</comment>
<name>A0ABQ8SGT4_PERAM</name>
<evidence type="ECO:0000256" key="1">
    <source>
        <dbReference type="SAM" id="MobiDB-lite"/>
    </source>
</evidence>
<gene>
    <name evidence="2" type="ORF">ANN_15603</name>
</gene>
<feature type="compositionally biased region" description="Basic residues" evidence="1">
    <location>
        <begin position="17"/>
        <end position="33"/>
    </location>
</feature>
<reference evidence="2 3" key="1">
    <citation type="journal article" date="2022" name="Allergy">
        <title>Genome assembly and annotation of Periplaneta americana reveal a comprehensive cockroach allergen profile.</title>
        <authorList>
            <person name="Wang L."/>
            <person name="Xiong Q."/>
            <person name="Saelim N."/>
            <person name="Wang L."/>
            <person name="Nong W."/>
            <person name="Wan A.T."/>
            <person name="Shi M."/>
            <person name="Liu X."/>
            <person name="Cao Q."/>
            <person name="Hui J.H.L."/>
            <person name="Sookrung N."/>
            <person name="Leung T.F."/>
            <person name="Tungtrongchitr A."/>
            <person name="Tsui S.K.W."/>
        </authorList>
    </citation>
    <scope>NUCLEOTIDE SEQUENCE [LARGE SCALE GENOMIC DNA]</scope>
    <source>
        <strain evidence="2">PWHHKU_190912</strain>
    </source>
</reference>
<sequence>MDPGDEMIMIQEVVNGRKSRTKEKSPRTGKRKTKEHEPNIKCSHRLANSSSNPKAVMKTEKDYRRMEDILTPNGYHKILENHGTVKNLNKDW</sequence>
<accession>A0ABQ8SGT4</accession>
<evidence type="ECO:0000313" key="2">
    <source>
        <dbReference type="EMBL" id="KAJ4433344.1"/>
    </source>
</evidence>
<evidence type="ECO:0000313" key="3">
    <source>
        <dbReference type="Proteomes" id="UP001148838"/>
    </source>
</evidence>
<keyword evidence="3" id="KW-1185">Reference proteome</keyword>
<dbReference type="EMBL" id="JAJSOF020000027">
    <property type="protein sequence ID" value="KAJ4433344.1"/>
    <property type="molecule type" value="Genomic_DNA"/>
</dbReference>
<proteinExistence type="predicted"/>
<feature type="region of interest" description="Disordered" evidence="1">
    <location>
        <begin position="13"/>
        <end position="38"/>
    </location>
</feature>
<protein>
    <submittedName>
        <fullName evidence="2">Uncharacterized protein</fullName>
    </submittedName>
</protein>
<organism evidence="2 3">
    <name type="scientific">Periplaneta americana</name>
    <name type="common">American cockroach</name>
    <name type="synonym">Blatta americana</name>
    <dbReference type="NCBI Taxonomy" id="6978"/>
    <lineage>
        <taxon>Eukaryota</taxon>
        <taxon>Metazoa</taxon>
        <taxon>Ecdysozoa</taxon>
        <taxon>Arthropoda</taxon>
        <taxon>Hexapoda</taxon>
        <taxon>Insecta</taxon>
        <taxon>Pterygota</taxon>
        <taxon>Neoptera</taxon>
        <taxon>Polyneoptera</taxon>
        <taxon>Dictyoptera</taxon>
        <taxon>Blattodea</taxon>
        <taxon>Blattoidea</taxon>
        <taxon>Blattidae</taxon>
        <taxon>Blattinae</taxon>
        <taxon>Periplaneta</taxon>
    </lineage>
</organism>